<comment type="function">
    <text evidence="8">Pectinolytic enzyme involved in the degradation of xylogalacturonan (xga), a galacturonan backbone heavily substituted with xylose, and which is one important component of the hairy regions of pectin. Activity requires a galacturonic acid backbone substituted with xylose.</text>
</comment>
<dbReference type="Gene3D" id="2.160.20.10">
    <property type="entry name" value="Single-stranded right-handed beta-helix, Pectin lyase-like"/>
    <property type="match status" value="1"/>
</dbReference>
<gene>
    <name evidence="10" type="ORF">IAA64_08175</name>
</gene>
<evidence type="ECO:0000256" key="7">
    <source>
        <dbReference type="ARBA" id="ARBA00023326"/>
    </source>
</evidence>
<evidence type="ECO:0000256" key="6">
    <source>
        <dbReference type="ARBA" id="ARBA00023295"/>
    </source>
</evidence>
<proteinExistence type="inferred from homology"/>
<dbReference type="AlphaFoldDB" id="A0A9D1P7I4"/>
<keyword evidence="5" id="KW-0119">Carbohydrate metabolism</keyword>
<protein>
    <recommendedName>
        <fullName evidence="12">Glycosyl hydrolases family 28</fullName>
    </recommendedName>
</protein>
<sequence length="493" mass="54662">MVRIHPLPAGEAASGDFSAVIGGERATPWLCRVSAMPYNTVWPGHQRPLEQTEPASFLSFEMQEPVEVRLTANRPFAEAVVRPLNKGVQPRVSGREIAFTIAQPGAYTVELDGFHRALHLFANPLTDFGVDKSAPNVHYFGPGVHEVGDLELSSGETLFVDGGAVLYGSVRAIHKKNVRIVGYGVIDGSREVRTNDTKLIAADGSGARDLRDEATLRAFLREANVLKGCVQLYSCEDCEIAGVIARDSATFAYILADCQRVNCEWLKTIGMWRYNSDGIDLFNSRYVRIANGFFRDFDDCIVLKGIKGWDRENVRHISVTGCTVWCDWGSALELGAETCADEYSDILFADCDVIHATHVCMRTHNSDRAHVHDMLLFDIRCEYSAHDLTCAYQEDMAKPYTPAHGTPQLIASPVYDGPFSDDHILGQTSRVRYEKIQILGPEGMEMPACCFGGQDGAHANREIVLENVSFNGRRLLPEQIRLEKSPFDEVALK</sequence>
<organism evidence="10 11">
    <name type="scientific">Candidatus Ornithocaccomicrobium faecavium</name>
    <dbReference type="NCBI Taxonomy" id="2840890"/>
    <lineage>
        <taxon>Bacteria</taxon>
        <taxon>Bacillati</taxon>
        <taxon>Bacillota</taxon>
        <taxon>Clostridia</taxon>
        <taxon>Candidatus Ornithocaccomicrobium</taxon>
    </lineage>
</organism>
<evidence type="ECO:0000256" key="8">
    <source>
        <dbReference type="ARBA" id="ARBA00037278"/>
    </source>
</evidence>
<keyword evidence="2" id="KW-0677">Repeat</keyword>
<dbReference type="GO" id="GO:0004650">
    <property type="term" value="F:polygalacturonase activity"/>
    <property type="evidence" value="ECO:0007669"/>
    <property type="project" value="InterPro"/>
</dbReference>
<evidence type="ECO:0000256" key="4">
    <source>
        <dbReference type="ARBA" id="ARBA00023180"/>
    </source>
</evidence>
<evidence type="ECO:0000313" key="11">
    <source>
        <dbReference type="Proteomes" id="UP000886884"/>
    </source>
</evidence>
<comment type="similarity">
    <text evidence="1 9">Belongs to the glycosyl hydrolase 28 family.</text>
</comment>
<evidence type="ECO:0000256" key="9">
    <source>
        <dbReference type="RuleBase" id="RU361169"/>
    </source>
</evidence>
<dbReference type="Pfam" id="PF00295">
    <property type="entry name" value="Glyco_hydro_28"/>
    <property type="match status" value="1"/>
</dbReference>
<dbReference type="InterPro" id="IPR012334">
    <property type="entry name" value="Pectin_lyas_fold"/>
</dbReference>
<dbReference type="GO" id="GO:0000272">
    <property type="term" value="P:polysaccharide catabolic process"/>
    <property type="evidence" value="ECO:0007669"/>
    <property type="project" value="UniProtKB-KW"/>
</dbReference>
<keyword evidence="7" id="KW-0624">Polysaccharide degradation</keyword>
<evidence type="ECO:0000256" key="5">
    <source>
        <dbReference type="ARBA" id="ARBA00023277"/>
    </source>
</evidence>
<evidence type="ECO:0008006" key="12">
    <source>
        <dbReference type="Google" id="ProtNLM"/>
    </source>
</evidence>
<evidence type="ECO:0000256" key="2">
    <source>
        <dbReference type="ARBA" id="ARBA00022737"/>
    </source>
</evidence>
<reference evidence="10" key="2">
    <citation type="journal article" date="2021" name="PeerJ">
        <title>Extensive microbial diversity within the chicken gut microbiome revealed by metagenomics and culture.</title>
        <authorList>
            <person name="Gilroy R."/>
            <person name="Ravi A."/>
            <person name="Getino M."/>
            <person name="Pursley I."/>
            <person name="Horton D.L."/>
            <person name="Alikhan N.F."/>
            <person name="Baker D."/>
            <person name="Gharbi K."/>
            <person name="Hall N."/>
            <person name="Watson M."/>
            <person name="Adriaenssens E.M."/>
            <person name="Foster-Nyarko E."/>
            <person name="Jarju S."/>
            <person name="Secka A."/>
            <person name="Antonio M."/>
            <person name="Oren A."/>
            <person name="Chaudhuri R.R."/>
            <person name="La Ragione R."/>
            <person name="Hildebrand F."/>
            <person name="Pallen M.J."/>
        </authorList>
    </citation>
    <scope>NUCLEOTIDE SEQUENCE</scope>
    <source>
        <strain evidence="10">CHK183-6373</strain>
    </source>
</reference>
<comment type="caution">
    <text evidence="10">The sequence shown here is derived from an EMBL/GenBank/DDBJ whole genome shotgun (WGS) entry which is preliminary data.</text>
</comment>
<dbReference type="PANTHER" id="PTHR31736">
    <property type="match status" value="1"/>
</dbReference>
<keyword evidence="3 9" id="KW-0378">Hydrolase</keyword>
<dbReference type="InterPro" id="IPR000743">
    <property type="entry name" value="Glyco_hydro_28"/>
</dbReference>
<dbReference type="Proteomes" id="UP000886884">
    <property type="component" value="Unassembled WGS sequence"/>
</dbReference>
<dbReference type="SUPFAM" id="SSF51126">
    <property type="entry name" value="Pectin lyase-like"/>
    <property type="match status" value="1"/>
</dbReference>
<dbReference type="EMBL" id="DVOT01000145">
    <property type="protein sequence ID" value="HIV27930.1"/>
    <property type="molecule type" value="Genomic_DNA"/>
</dbReference>
<evidence type="ECO:0000313" key="10">
    <source>
        <dbReference type="EMBL" id="HIV27930.1"/>
    </source>
</evidence>
<name>A0A9D1P7I4_9FIRM</name>
<evidence type="ECO:0000256" key="3">
    <source>
        <dbReference type="ARBA" id="ARBA00022801"/>
    </source>
</evidence>
<accession>A0A9D1P7I4</accession>
<dbReference type="PANTHER" id="PTHR31736:SF9">
    <property type="entry name" value="ENDO-XYLOGALACTURONAN HYDROLASE A-RELATED"/>
    <property type="match status" value="1"/>
</dbReference>
<dbReference type="InterPro" id="IPR011050">
    <property type="entry name" value="Pectin_lyase_fold/virulence"/>
</dbReference>
<reference evidence="10" key="1">
    <citation type="submission" date="2020-10" db="EMBL/GenBank/DDBJ databases">
        <authorList>
            <person name="Gilroy R."/>
        </authorList>
    </citation>
    <scope>NUCLEOTIDE SEQUENCE</scope>
    <source>
        <strain evidence="10">CHK183-6373</strain>
    </source>
</reference>
<keyword evidence="6 9" id="KW-0326">Glycosidase</keyword>
<evidence type="ECO:0000256" key="1">
    <source>
        <dbReference type="ARBA" id="ARBA00008834"/>
    </source>
</evidence>
<keyword evidence="4" id="KW-0325">Glycoprotein</keyword>